<evidence type="ECO:0000313" key="3">
    <source>
        <dbReference type="Proteomes" id="UP000019265"/>
    </source>
</evidence>
<feature type="transmembrane region" description="Helical" evidence="1">
    <location>
        <begin position="298"/>
        <end position="315"/>
    </location>
</feature>
<dbReference type="RefSeq" id="WP_025251134.1">
    <property type="nucleotide sequence ID" value="NZ_CP006934.1"/>
</dbReference>
<gene>
    <name evidence="2" type="ORF">SSABA_v1c05920</name>
</gene>
<feature type="transmembrane region" description="Helical" evidence="1">
    <location>
        <begin position="383"/>
        <end position="404"/>
    </location>
</feature>
<dbReference type="PATRIC" id="fig|1276257.3.peg.603"/>
<evidence type="ECO:0000256" key="1">
    <source>
        <dbReference type="SAM" id="Phobius"/>
    </source>
</evidence>
<dbReference type="Proteomes" id="UP000019265">
    <property type="component" value="Chromosome"/>
</dbReference>
<sequence length="452" mass="50304">MKSEIANNRFALVNYFIKKEGYKPHKTKNNDEVSYLYNNNAKIKVIRIKSSSGDDDFLNDTIVDKLVTDLKEAARARAEVIWIYLDDTNSMSEKNTNSNIKIVGNEKNLISQLKPYFPKIETLKFESDNTKDEIVVDLKDQEQVKKFIEDLDDSNSNVSKKFKEFHSKIQSGQLIGTWINLALFSFLPVLLFFYITFWASGAVSYGGDSVKLFLGGTNYNLTILGGQFWRVLTYGVAIEMSPNGLFIILIFLVVNFVILRKLSAFAENTIGFIKTMLIVFISYVIAGLVLSVMLPGKVSGGPLIISAILIGAIFIKTLGKSDVISILVKRSIIMPLVILLISPILFANDSLYWEISAGFMIGCGVTIIFNASYKGMSLELATGYLMTFGFLATPLIMLLVPAFTPAYHNATINALAMYIQSGFIKLGMANSIFDKIGWDLAFVLDGNVLVLM</sequence>
<dbReference type="KEGG" id="ssab:SSABA_v1c05920"/>
<feature type="transmembrane region" description="Helical" evidence="1">
    <location>
        <begin position="327"/>
        <end position="346"/>
    </location>
</feature>
<feature type="transmembrane region" description="Helical" evidence="1">
    <location>
        <begin position="240"/>
        <end position="259"/>
    </location>
</feature>
<keyword evidence="3" id="KW-1185">Reference proteome</keyword>
<accession>W6AAG1</accession>
<dbReference type="eggNOG" id="COG0705">
    <property type="taxonomic scope" value="Bacteria"/>
</dbReference>
<feature type="transmembrane region" description="Helical" evidence="1">
    <location>
        <begin position="352"/>
        <end position="371"/>
    </location>
</feature>
<feature type="transmembrane region" description="Helical" evidence="1">
    <location>
        <begin position="178"/>
        <end position="199"/>
    </location>
</feature>
<dbReference type="OrthoDB" id="397343at2"/>
<organism evidence="2 3">
    <name type="scientific">Spiroplasma sabaudiense Ar-1343</name>
    <dbReference type="NCBI Taxonomy" id="1276257"/>
    <lineage>
        <taxon>Bacteria</taxon>
        <taxon>Bacillati</taxon>
        <taxon>Mycoplasmatota</taxon>
        <taxon>Mollicutes</taxon>
        <taxon>Entomoplasmatales</taxon>
        <taxon>Spiroplasmataceae</taxon>
        <taxon>Spiroplasma</taxon>
    </lineage>
</organism>
<reference evidence="2 3" key="1">
    <citation type="journal article" date="2014" name="Genome Biol. Evol.">
        <title>Molecular evolution of the substrate utilization strategies and putative virulence factors in mosquito-associated Spiroplasma species.</title>
        <authorList>
            <person name="Chang T.H."/>
            <person name="Lo W.S."/>
            <person name="Ku C."/>
            <person name="Chen L.L."/>
            <person name="Kuo C.H."/>
        </authorList>
    </citation>
    <scope>NUCLEOTIDE SEQUENCE [LARGE SCALE GENOMIC DNA]</scope>
    <source>
        <strain evidence="2">Ar-1343</strain>
    </source>
</reference>
<keyword evidence="1 2" id="KW-0812">Transmembrane</keyword>
<keyword evidence="1" id="KW-0472">Membrane</keyword>
<keyword evidence="1" id="KW-1133">Transmembrane helix</keyword>
<dbReference type="HOGENOM" id="CLU_612370_0_0_14"/>
<proteinExistence type="predicted"/>
<feature type="transmembrane region" description="Helical" evidence="1">
    <location>
        <begin position="271"/>
        <end position="292"/>
    </location>
</feature>
<dbReference type="STRING" id="1276257.SSABA_v1c05920"/>
<dbReference type="AlphaFoldDB" id="W6AAG1"/>
<name>W6AAG1_9MOLU</name>
<evidence type="ECO:0000313" key="2">
    <source>
        <dbReference type="EMBL" id="AHI53996.1"/>
    </source>
</evidence>
<dbReference type="EMBL" id="CP006934">
    <property type="protein sequence ID" value="AHI53996.1"/>
    <property type="molecule type" value="Genomic_DNA"/>
</dbReference>
<protein>
    <submittedName>
        <fullName evidence="2">Putative rhomboid-like transmembrane protein</fullName>
    </submittedName>
</protein>